<gene>
    <name evidence="1" type="ORF">GUJ93_ZPchr0006g45157</name>
</gene>
<dbReference type="AlphaFoldDB" id="A0A8J5W3U8"/>
<evidence type="ECO:0000313" key="1">
    <source>
        <dbReference type="EMBL" id="KAG8074059.1"/>
    </source>
</evidence>
<accession>A0A8J5W3U8</accession>
<organism evidence="1 2">
    <name type="scientific">Zizania palustris</name>
    <name type="common">Northern wild rice</name>
    <dbReference type="NCBI Taxonomy" id="103762"/>
    <lineage>
        <taxon>Eukaryota</taxon>
        <taxon>Viridiplantae</taxon>
        <taxon>Streptophyta</taxon>
        <taxon>Embryophyta</taxon>
        <taxon>Tracheophyta</taxon>
        <taxon>Spermatophyta</taxon>
        <taxon>Magnoliopsida</taxon>
        <taxon>Liliopsida</taxon>
        <taxon>Poales</taxon>
        <taxon>Poaceae</taxon>
        <taxon>BOP clade</taxon>
        <taxon>Oryzoideae</taxon>
        <taxon>Oryzeae</taxon>
        <taxon>Zizaniinae</taxon>
        <taxon>Zizania</taxon>
    </lineage>
</organism>
<evidence type="ECO:0000313" key="2">
    <source>
        <dbReference type="Proteomes" id="UP000729402"/>
    </source>
</evidence>
<protein>
    <submittedName>
        <fullName evidence="1">Uncharacterized protein</fullName>
    </submittedName>
</protein>
<keyword evidence="2" id="KW-1185">Reference proteome</keyword>
<comment type="caution">
    <text evidence="1">The sequence shown here is derived from an EMBL/GenBank/DDBJ whole genome shotgun (WGS) entry which is preliminary data.</text>
</comment>
<sequence>MLPPVDRIEIFTLEKRQIAVSLALLVMFLGDGDSAHLHASMCVTGDISKGGNSRSRAKASPCIQIYHCAD</sequence>
<dbReference type="Proteomes" id="UP000729402">
    <property type="component" value="Unassembled WGS sequence"/>
</dbReference>
<proteinExistence type="predicted"/>
<dbReference type="EMBL" id="JAAALK010000283">
    <property type="protein sequence ID" value="KAG8074059.1"/>
    <property type="molecule type" value="Genomic_DNA"/>
</dbReference>
<name>A0A8J5W3U8_ZIZPA</name>
<reference evidence="1" key="2">
    <citation type="submission" date="2021-02" db="EMBL/GenBank/DDBJ databases">
        <authorList>
            <person name="Kimball J.A."/>
            <person name="Haas M.W."/>
            <person name="Macchietto M."/>
            <person name="Kono T."/>
            <person name="Duquette J."/>
            <person name="Shao M."/>
        </authorList>
    </citation>
    <scope>NUCLEOTIDE SEQUENCE</scope>
    <source>
        <tissue evidence="1">Fresh leaf tissue</tissue>
    </source>
</reference>
<reference evidence="1" key="1">
    <citation type="journal article" date="2021" name="bioRxiv">
        <title>Whole Genome Assembly and Annotation of Northern Wild Rice, Zizania palustris L., Supports a Whole Genome Duplication in the Zizania Genus.</title>
        <authorList>
            <person name="Haas M."/>
            <person name="Kono T."/>
            <person name="Macchietto M."/>
            <person name="Millas R."/>
            <person name="McGilp L."/>
            <person name="Shao M."/>
            <person name="Duquette J."/>
            <person name="Hirsch C.N."/>
            <person name="Kimball J."/>
        </authorList>
    </citation>
    <scope>NUCLEOTIDE SEQUENCE</scope>
    <source>
        <tissue evidence="1">Fresh leaf tissue</tissue>
    </source>
</reference>